<comment type="caution">
    <text evidence="4">The sequence shown here is derived from an EMBL/GenBank/DDBJ whole genome shotgun (WGS) entry which is preliminary data.</text>
</comment>
<dbReference type="Pfam" id="PF13399">
    <property type="entry name" value="LytR_C"/>
    <property type="match status" value="1"/>
</dbReference>
<dbReference type="InterPro" id="IPR027381">
    <property type="entry name" value="LytR/CpsA/Psr_C"/>
</dbReference>
<proteinExistence type="predicted"/>
<dbReference type="Gene3D" id="1.25.10.10">
    <property type="entry name" value="Leucine-rich Repeat Variant"/>
    <property type="match status" value="1"/>
</dbReference>
<organism evidence="4 5">
    <name type="scientific">Archangium violaceum Cb vi76</name>
    <dbReference type="NCBI Taxonomy" id="1406225"/>
    <lineage>
        <taxon>Bacteria</taxon>
        <taxon>Pseudomonadati</taxon>
        <taxon>Myxococcota</taxon>
        <taxon>Myxococcia</taxon>
        <taxon>Myxococcales</taxon>
        <taxon>Cystobacterineae</taxon>
        <taxon>Archangiaceae</taxon>
        <taxon>Archangium</taxon>
    </lineage>
</organism>
<keyword evidence="2" id="KW-0812">Transmembrane</keyword>
<dbReference type="InterPro" id="IPR016024">
    <property type="entry name" value="ARM-type_fold"/>
</dbReference>
<accession>A0A084SXQ8</accession>
<evidence type="ECO:0000259" key="3">
    <source>
        <dbReference type="Pfam" id="PF13399"/>
    </source>
</evidence>
<dbReference type="RefSeq" id="WP_043392746.1">
    <property type="nucleotide sequence ID" value="NZ_JPMI01000061.1"/>
</dbReference>
<dbReference type="AlphaFoldDB" id="A0A084SXQ8"/>
<feature type="domain" description="LytR/CpsA/Psr regulator C-terminal" evidence="3">
    <location>
        <begin position="141"/>
        <end position="208"/>
    </location>
</feature>
<feature type="region of interest" description="Disordered" evidence="1">
    <location>
        <begin position="201"/>
        <end position="244"/>
    </location>
</feature>
<dbReference type="InterPro" id="IPR011989">
    <property type="entry name" value="ARM-like"/>
</dbReference>
<protein>
    <recommendedName>
        <fullName evidence="3">LytR/CpsA/Psr regulator C-terminal domain-containing protein</fullName>
    </recommendedName>
</protein>
<evidence type="ECO:0000256" key="1">
    <source>
        <dbReference type="SAM" id="MobiDB-lite"/>
    </source>
</evidence>
<dbReference type="EMBL" id="JPMI01000061">
    <property type="protein sequence ID" value="KFA93243.1"/>
    <property type="molecule type" value="Genomic_DNA"/>
</dbReference>
<feature type="transmembrane region" description="Helical" evidence="2">
    <location>
        <begin position="14"/>
        <end position="35"/>
    </location>
</feature>
<name>A0A084SXQ8_9BACT</name>
<evidence type="ECO:0000313" key="5">
    <source>
        <dbReference type="Proteomes" id="UP000028547"/>
    </source>
</evidence>
<reference evidence="4 5" key="1">
    <citation type="submission" date="2014-07" db="EMBL/GenBank/DDBJ databases">
        <title>Draft Genome Sequence of Gephyronic Acid Producer, Cystobacter violaceus Strain Cb vi76.</title>
        <authorList>
            <person name="Stevens D.C."/>
            <person name="Young J."/>
            <person name="Carmichael R."/>
            <person name="Tan J."/>
            <person name="Taylor R.E."/>
        </authorList>
    </citation>
    <scope>NUCLEOTIDE SEQUENCE [LARGE SCALE GENOMIC DNA]</scope>
    <source>
        <strain evidence="4 5">Cb vi76</strain>
    </source>
</reference>
<evidence type="ECO:0000313" key="4">
    <source>
        <dbReference type="EMBL" id="KFA93243.1"/>
    </source>
</evidence>
<dbReference type="SUPFAM" id="SSF48371">
    <property type="entry name" value="ARM repeat"/>
    <property type="match status" value="1"/>
</dbReference>
<keyword evidence="2" id="KW-1133">Transmembrane helix</keyword>
<sequence length="244" mass="27759">MATQLTPPWDKADVLIKALAGIALPVALALVGYWFSAQEQERTTRQLQADRVERMLSHLTSENPRQRVLAIRVSRFLAERRQLPPELLDVLIATAEGDPERKVSEEAVEALGRIAESDIPEEQRRIASEALRTLPERVYIRISDESQRPEAEELAEKLSARGFVVPDIKNVGSGPSRAEVRFFSGAEREEARRVAALVEEMERQRPERRVARPQPLLREPVTEELVPERPAPKSRTLELWLPRE</sequence>
<keyword evidence="2" id="KW-0472">Membrane</keyword>
<gene>
    <name evidence="4" type="ORF">Q664_10255</name>
</gene>
<dbReference type="Proteomes" id="UP000028547">
    <property type="component" value="Unassembled WGS sequence"/>
</dbReference>
<feature type="compositionally biased region" description="Basic and acidic residues" evidence="1">
    <location>
        <begin position="201"/>
        <end position="210"/>
    </location>
</feature>
<evidence type="ECO:0000256" key="2">
    <source>
        <dbReference type="SAM" id="Phobius"/>
    </source>
</evidence>